<dbReference type="EMBL" id="RQTU01001236">
    <property type="protein sequence ID" value="RRD46546.1"/>
    <property type="molecule type" value="Genomic_DNA"/>
</dbReference>
<sequence length="105" mass="11820">RFNVEARPFAQEIGGKATCTIPAGKTSCEAPETFDMALGTQGYNRILYFVRSISNPILRSEQWIMTRWNNKQLPVINSISYDETNKQLDVLASLEGDGNWFDSVS</sequence>
<accession>A0A3P1WKI5</accession>
<evidence type="ECO:0000313" key="1">
    <source>
        <dbReference type="EMBL" id="RRD46546.1"/>
    </source>
</evidence>
<comment type="caution">
    <text evidence="1">The sequence shown here is derived from an EMBL/GenBank/DDBJ whole genome shotgun (WGS) entry which is preliminary data.</text>
</comment>
<proteinExistence type="predicted"/>
<name>A0A3P1WKI5_ECOLX</name>
<dbReference type="Proteomes" id="UP000271008">
    <property type="component" value="Unassembled WGS sequence"/>
</dbReference>
<protein>
    <submittedName>
        <fullName evidence="1">Uncharacterized protein</fullName>
    </submittedName>
</protein>
<evidence type="ECO:0000313" key="2">
    <source>
        <dbReference type="Proteomes" id="UP000271008"/>
    </source>
</evidence>
<dbReference type="AlphaFoldDB" id="A0A3P1WKI5"/>
<reference evidence="1 2" key="1">
    <citation type="submission" date="2018-11" db="EMBL/GenBank/DDBJ databases">
        <title>Enterobacteriaceae from Patient.</title>
        <authorList>
            <person name="Shen C."/>
            <person name="Yang Y."/>
            <person name="Tian G."/>
        </authorList>
    </citation>
    <scope>NUCLEOTIDE SEQUENCE [LARGE SCALE GENOMIC DNA]</scope>
    <source>
        <strain evidence="1 2">GBGD28</strain>
    </source>
</reference>
<feature type="non-terminal residue" evidence="1">
    <location>
        <position position="1"/>
    </location>
</feature>
<feature type="non-terminal residue" evidence="1">
    <location>
        <position position="105"/>
    </location>
</feature>
<organism evidence="1 2">
    <name type="scientific">Escherichia coli</name>
    <dbReference type="NCBI Taxonomy" id="562"/>
    <lineage>
        <taxon>Bacteria</taxon>
        <taxon>Pseudomonadati</taxon>
        <taxon>Pseudomonadota</taxon>
        <taxon>Gammaproteobacteria</taxon>
        <taxon>Enterobacterales</taxon>
        <taxon>Enterobacteriaceae</taxon>
        <taxon>Escherichia</taxon>
    </lineage>
</organism>
<gene>
    <name evidence="1" type="ORF">EIA08_34530</name>
</gene>